<keyword evidence="9" id="KW-1185">Reference proteome</keyword>
<evidence type="ECO:0000256" key="4">
    <source>
        <dbReference type="ARBA" id="ARBA00023136"/>
    </source>
</evidence>
<dbReference type="PANTHER" id="PTHR22950:SF349">
    <property type="entry name" value="AMINO ACID TRANSPORTER TRANSMEMBRANE DOMAIN-CONTAINING PROTEIN"/>
    <property type="match status" value="1"/>
</dbReference>
<feature type="domain" description="Amino acid transporter transmembrane" evidence="7">
    <location>
        <begin position="331"/>
        <end position="640"/>
    </location>
</feature>
<feature type="compositionally biased region" description="Basic and acidic residues" evidence="5">
    <location>
        <begin position="883"/>
        <end position="893"/>
    </location>
</feature>
<comment type="caution">
    <text evidence="8">The sequence shown here is derived from an EMBL/GenBank/DDBJ whole genome shotgun (WGS) entry which is preliminary data.</text>
</comment>
<evidence type="ECO:0000313" key="8">
    <source>
        <dbReference type="EMBL" id="KAK9722949.1"/>
    </source>
</evidence>
<feature type="transmembrane region" description="Helical" evidence="6">
    <location>
        <begin position="604"/>
        <end position="637"/>
    </location>
</feature>
<feature type="transmembrane region" description="Helical" evidence="6">
    <location>
        <begin position="332"/>
        <end position="351"/>
    </location>
</feature>
<dbReference type="Proteomes" id="UP001458880">
    <property type="component" value="Unassembled WGS sequence"/>
</dbReference>
<feature type="region of interest" description="Disordered" evidence="5">
    <location>
        <begin position="859"/>
        <end position="893"/>
    </location>
</feature>
<name>A0AAW1KQF6_POPJA</name>
<feature type="transmembrane region" description="Helical" evidence="6">
    <location>
        <begin position="561"/>
        <end position="584"/>
    </location>
</feature>
<feature type="compositionally biased region" description="Low complexity" evidence="5">
    <location>
        <begin position="162"/>
        <end position="174"/>
    </location>
</feature>
<feature type="transmembrane region" description="Helical" evidence="6">
    <location>
        <begin position="363"/>
        <end position="384"/>
    </location>
</feature>
<evidence type="ECO:0000256" key="5">
    <source>
        <dbReference type="SAM" id="MobiDB-lite"/>
    </source>
</evidence>
<gene>
    <name evidence="8" type="ORF">QE152_g19412</name>
</gene>
<organism evidence="8 9">
    <name type="scientific">Popillia japonica</name>
    <name type="common">Japanese beetle</name>
    <dbReference type="NCBI Taxonomy" id="7064"/>
    <lineage>
        <taxon>Eukaryota</taxon>
        <taxon>Metazoa</taxon>
        <taxon>Ecdysozoa</taxon>
        <taxon>Arthropoda</taxon>
        <taxon>Hexapoda</taxon>
        <taxon>Insecta</taxon>
        <taxon>Pterygota</taxon>
        <taxon>Neoptera</taxon>
        <taxon>Endopterygota</taxon>
        <taxon>Coleoptera</taxon>
        <taxon>Polyphaga</taxon>
        <taxon>Scarabaeiformia</taxon>
        <taxon>Scarabaeidae</taxon>
        <taxon>Rutelinae</taxon>
        <taxon>Popillia</taxon>
    </lineage>
</organism>
<feature type="transmembrane region" description="Helical" evidence="6">
    <location>
        <begin position="487"/>
        <end position="509"/>
    </location>
</feature>
<evidence type="ECO:0000313" key="9">
    <source>
        <dbReference type="Proteomes" id="UP001458880"/>
    </source>
</evidence>
<keyword evidence="3 6" id="KW-1133">Transmembrane helix</keyword>
<dbReference type="PANTHER" id="PTHR22950">
    <property type="entry name" value="AMINO ACID TRANSPORTER"/>
    <property type="match status" value="1"/>
</dbReference>
<accession>A0AAW1KQF6</accession>
<feature type="transmembrane region" description="Helical" evidence="6">
    <location>
        <begin position="1011"/>
        <end position="1032"/>
    </location>
</feature>
<feature type="region of interest" description="Disordered" evidence="5">
    <location>
        <begin position="162"/>
        <end position="191"/>
    </location>
</feature>
<feature type="region of interest" description="Disordered" evidence="5">
    <location>
        <begin position="1356"/>
        <end position="1380"/>
    </location>
</feature>
<evidence type="ECO:0000259" key="7">
    <source>
        <dbReference type="Pfam" id="PF01490"/>
    </source>
</evidence>
<feature type="transmembrane region" description="Helical" evidence="6">
    <location>
        <begin position="1209"/>
        <end position="1232"/>
    </location>
</feature>
<feature type="transmembrane region" description="Helical" evidence="6">
    <location>
        <begin position="426"/>
        <end position="451"/>
    </location>
</feature>
<proteinExistence type="predicted"/>
<dbReference type="Pfam" id="PF01490">
    <property type="entry name" value="Aa_trans"/>
    <property type="match status" value="2"/>
</dbReference>
<feature type="transmembrane region" description="Helical" evidence="6">
    <location>
        <begin position="1074"/>
        <end position="1099"/>
    </location>
</feature>
<sequence length="1380" mass="155773">MDRNRSSFRRNVPIFTGSRIVRRASAIDVRLTASDKIHNLIMQNAMDEYIKIRGIKIPKKEEQKPLDMLTPSVTAHKVQDLIQKQQTVPDRLPKLGIPELDIEISHVPKESKEFPSSEIMTFTYAPSPSSSSSSEHVEEAPVDARVPSDKILKKPSTVTTTTITTTTTTTPTTTPFVQQKHAPGPVKQARKPVQKIYRKGKVAPRYVEATHKPVPTPTPVDKKESHNLKSTSSMKTKERGASRDAELLPAVDKSIRPASLTHLYEADNISIPSWVNTIWIEDVEKQLSKSSQISLDASPSVLQQRLLDITRHLRSRNEEEYHPYSKRTQGGISNWGAIALILKALLGSGVLRMPTVFGYLGNYTAVLPTVVLLVWISITFHLYIRARQGLCKDLRKPFLSFSETMKESFVIGPKIFQRLGKYCEPFFDFMIIFHQIVATMKYGIFICAYAILMFDSPTHGVTAPFFAIPVMWAVIAIHYIKSMSDFVCIAVIGNIASCVYYGIILFQLTGKYHQASSQYITGPEHRYSYFYFVGHLFAVTDCIVTGLIVEAKMNHPRQIVGYSGIMNICLMFSALWYIIIGFFGATQFGSTGIDYLRKLDLPEYAYHCLFVAYMFALIISCCIESFYPLHILWGACLRTSIKKDKHRRAWQNRSSFRRNVPIFTGSRIVRRASAIDVRLTASDKIHNLIMQNAMDEYIKIRGIKIPKKEEQKPLDMLTPSVTAHKVQDLIQKQQTVPDRLPKLGIPELDIEISHVPKESKEFPSSEIMTFTYAPSPSSSSSSEHVEEAPVDARVPSDKILKKPSTVTTTTITTTTTTTPTTTPFVQQKHAPGPVKQARKPVQKIYRKGKVAPRYVEATHKPVPTPTPVDKKESHNLKSTSSMKTKERGASRDAELLPAVDKSIRPASLTHLYEADNISIPSWVNTIWIEDVEKQLSKSSQISLDASPSVLQQRLLDITRHLRSRNEEEYHPYSKRTQGGISNWGAIALILKALLGSGVLRMPTVFGYLGNYTAVLPTVVLLVWISITFHLYIRARQGLCKDLRKPFLSFSETMKESFVIGPKIFQRLGKYCEPFFDFMIIFHQIVATMKYGIFICAYAILMFDSPTHGVTAPFFAIPVMWAVIAIHYIKSMSDFVCIAVIGNIASCVYYGIILFQLTGKYHQASSQYITGPEHRYSYFYFVGHLFAVTDCIVTGLIVEAKMNHPRQIVGYSGIMNICLMFSALWYIIIGFFGATQFGSTGIDYLRKLDLPEYAYHCLFVAYMFALIISCCIESFYPLHILWGACLRTSIKKDKHRRAWQYFLRTAYAILPFLAIHLPTFIVYFLMFFGYIAGPFLMLQRRADDSVESSASKVMKQSNLDSVHTPVDSPAVTSLGSLGAHN</sequence>
<evidence type="ECO:0000256" key="2">
    <source>
        <dbReference type="ARBA" id="ARBA00022692"/>
    </source>
</evidence>
<feature type="compositionally biased region" description="Basic and acidic residues" evidence="5">
    <location>
        <begin position="235"/>
        <end position="245"/>
    </location>
</feature>
<feature type="transmembrane region" description="Helical" evidence="6">
    <location>
        <begin position="1252"/>
        <end position="1277"/>
    </location>
</feature>
<feature type="transmembrane region" description="Helical" evidence="6">
    <location>
        <begin position="529"/>
        <end position="549"/>
    </location>
</feature>
<feature type="transmembrane region" description="Helical" evidence="6">
    <location>
        <begin position="1177"/>
        <end position="1197"/>
    </location>
</feature>
<feature type="transmembrane region" description="Helical" evidence="6">
    <location>
        <begin position="980"/>
        <end position="999"/>
    </location>
</feature>
<feature type="region of interest" description="Disordered" evidence="5">
    <location>
        <begin position="810"/>
        <end position="839"/>
    </location>
</feature>
<dbReference type="GO" id="GO:0015179">
    <property type="term" value="F:L-amino acid transmembrane transporter activity"/>
    <property type="evidence" value="ECO:0007669"/>
    <property type="project" value="TreeGrafter"/>
</dbReference>
<protein>
    <submittedName>
        <fullName evidence="8">Transmembrane amino acid transporter protein</fullName>
    </submittedName>
</protein>
<evidence type="ECO:0000256" key="1">
    <source>
        <dbReference type="ARBA" id="ARBA00004141"/>
    </source>
</evidence>
<dbReference type="InterPro" id="IPR013057">
    <property type="entry name" value="AA_transpt_TM"/>
</dbReference>
<feature type="transmembrane region" description="Helical" evidence="6">
    <location>
        <begin position="1135"/>
        <end position="1157"/>
    </location>
</feature>
<dbReference type="EMBL" id="JASPKY010000183">
    <property type="protein sequence ID" value="KAK9722949.1"/>
    <property type="molecule type" value="Genomic_DNA"/>
</dbReference>
<evidence type="ECO:0000256" key="3">
    <source>
        <dbReference type="ARBA" id="ARBA00022989"/>
    </source>
</evidence>
<comment type="subcellular location">
    <subcellularLocation>
        <location evidence="1">Membrane</location>
        <topology evidence="1">Multi-pass membrane protein</topology>
    </subcellularLocation>
</comment>
<feature type="region of interest" description="Disordered" evidence="5">
    <location>
        <begin position="211"/>
        <end position="245"/>
    </location>
</feature>
<dbReference type="GO" id="GO:0005774">
    <property type="term" value="C:vacuolar membrane"/>
    <property type="evidence" value="ECO:0007669"/>
    <property type="project" value="TreeGrafter"/>
</dbReference>
<feature type="transmembrane region" description="Helical" evidence="6">
    <location>
        <begin position="1111"/>
        <end position="1128"/>
    </location>
</feature>
<keyword evidence="4 6" id="KW-0472">Membrane</keyword>
<evidence type="ECO:0000256" key="6">
    <source>
        <dbReference type="SAM" id="Phobius"/>
    </source>
</evidence>
<keyword evidence="2 6" id="KW-0812">Transmembrane</keyword>
<feature type="compositionally biased region" description="Low complexity" evidence="5">
    <location>
        <begin position="810"/>
        <end position="822"/>
    </location>
</feature>
<feature type="domain" description="Amino acid transporter transmembrane" evidence="7">
    <location>
        <begin position="979"/>
        <end position="1335"/>
    </location>
</feature>
<feature type="transmembrane region" description="Helical" evidence="6">
    <location>
        <begin position="463"/>
        <end position="480"/>
    </location>
</feature>
<reference evidence="8 9" key="1">
    <citation type="journal article" date="2024" name="BMC Genomics">
        <title>De novo assembly and annotation of Popillia japonica's genome with initial clues to its potential as an invasive pest.</title>
        <authorList>
            <person name="Cucini C."/>
            <person name="Boschi S."/>
            <person name="Funari R."/>
            <person name="Cardaioli E."/>
            <person name="Iannotti N."/>
            <person name="Marturano G."/>
            <person name="Paoli F."/>
            <person name="Bruttini M."/>
            <person name="Carapelli A."/>
            <person name="Frati F."/>
            <person name="Nardi F."/>
        </authorList>
    </citation>
    <scope>NUCLEOTIDE SEQUENCE [LARGE SCALE GENOMIC DNA]</scope>
    <source>
        <strain evidence="8">DMR45628</strain>
    </source>
</reference>